<feature type="domain" description="N-formyltransferase dimerization C-terminal" evidence="2">
    <location>
        <begin position="170"/>
        <end position="219"/>
    </location>
</feature>
<keyword evidence="3" id="KW-0808">Transferase</keyword>
<reference evidence="3 4" key="1">
    <citation type="submission" date="2018-06" db="EMBL/GenBank/DDBJ databases">
        <title>Halonotius sp. F13-13 a new haloarchaeeon isolated from a solar saltern from Isla Cristina, Huelva, Spain.</title>
        <authorList>
            <person name="Duran-Viseras A."/>
            <person name="Sanchez-Porro C."/>
            <person name="Ventosa A."/>
        </authorList>
    </citation>
    <scope>NUCLEOTIDE SEQUENCE [LARGE SCALE GENOMIC DNA]</scope>
    <source>
        <strain evidence="3 4">CECT 7525</strain>
    </source>
</reference>
<dbReference type="OrthoDB" id="199806at2157"/>
<dbReference type="InterPro" id="IPR036477">
    <property type="entry name" value="Formyl_transf_N_sf"/>
</dbReference>
<evidence type="ECO:0000259" key="1">
    <source>
        <dbReference type="Pfam" id="PF00551"/>
    </source>
</evidence>
<evidence type="ECO:0000259" key="2">
    <source>
        <dbReference type="Pfam" id="PF18216"/>
    </source>
</evidence>
<dbReference type="CDD" id="cd08369">
    <property type="entry name" value="FMT_core"/>
    <property type="match status" value="1"/>
</dbReference>
<dbReference type="RefSeq" id="WP_120086131.1">
    <property type="nucleotide sequence ID" value="NZ_QMDW01000028.1"/>
</dbReference>
<evidence type="ECO:0000313" key="4">
    <source>
        <dbReference type="Proteomes" id="UP000281564"/>
    </source>
</evidence>
<dbReference type="Proteomes" id="UP000281564">
    <property type="component" value="Unassembled WGS sequence"/>
</dbReference>
<dbReference type="InterPro" id="IPR002376">
    <property type="entry name" value="Formyl_transf_N"/>
</dbReference>
<accession>A0A3A6Q8B1</accession>
<feature type="domain" description="Formyl transferase N-terminal" evidence="1">
    <location>
        <begin position="34"/>
        <end position="140"/>
    </location>
</feature>
<dbReference type="GO" id="GO:0005829">
    <property type="term" value="C:cytosol"/>
    <property type="evidence" value="ECO:0007669"/>
    <property type="project" value="TreeGrafter"/>
</dbReference>
<organism evidence="3 4">
    <name type="scientific">Halonotius pteroides</name>
    <dbReference type="NCBI Taxonomy" id="268735"/>
    <lineage>
        <taxon>Archaea</taxon>
        <taxon>Methanobacteriati</taxon>
        <taxon>Methanobacteriota</taxon>
        <taxon>Stenosarchaea group</taxon>
        <taxon>Halobacteria</taxon>
        <taxon>Halobacteriales</taxon>
        <taxon>Haloferacaceae</taxon>
        <taxon>Halonotius</taxon>
    </lineage>
</organism>
<dbReference type="AlphaFoldDB" id="A0A3A6Q8B1"/>
<dbReference type="Gene3D" id="3.40.50.12230">
    <property type="match status" value="1"/>
</dbReference>
<proteinExistence type="predicted"/>
<dbReference type="Pfam" id="PF18216">
    <property type="entry name" value="N_formyltrans_C"/>
    <property type="match status" value="1"/>
</dbReference>
<dbReference type="GO" id="GO:0004479">
    <property type="term" value="F:methionyl-tRNA formyltransferase activity"/>
    <property type="evidence" value="ECO:0007669"/>
    <property type="project" value="TreeGrafter"/>
</dbReference>
<dbReference type="PANTHER" id="PTHR11138">
    <property type="entry name" value="METHIONYL-TRNA FORMYLTRANSFERASE"/>
    <property type="match status" value="1"/>
</dbReference>
<gene>
    <name evidence="3" type="ORF">DP106_13500</name>
</gene>
<keyword evidence="4" id="KW-1185">Reference proteome</keyword>
<dbReference type="EMBL" id="QMDW01000028">
    <property type="protein sequence ID" value="RJX47968.1"/>
    <property type="molecule type" value="Genomic_DNA"/>
</dbReference>
<evidence type="ECO:0000313" key="3">
    <source>
        <dbReference type="EMBL" id="RJX47968.1"/>
    </source>
</evidence>
<name>A0A3A6Q8B1_9EURY</name>
<sequence>MDIVFLGINDAGREIYDWLCSRDEVTVRALVTTKQQLELIESIQPDVVVAVGYQHIVPEDILKIPDEGCINVHPGYLPHGRGFNPNVWSIIEDLPAGATVHYMHDGIDTGDIIARERVEKSVADTGRSLYQRIERACVELFKQTWPSIESSTIEAVPQTESDATYHQKSDFVDLCRIDPEQTYEAKELIDILRALTFPPFDNAYLEVDGEKHYIEIEVTPVSEREQTERVGTIDSY</sequence>
<dbReference type="Pfam" id="PF00551">
    <property type="entry name" value="Formyl_trans_N"/>
    <property type="match status" value="1"/>
</dbReference>
<protein>
    <submittedName>
        <fullName evidence="3">Formyl transferase</fullName>
    </submittedName>
</protein>
<dbReference type="PANTHER" id="PTHR11138:SF5">
    <property type="entry name" value="METHIONYL-TRNA FORMYLTRANSFERASE, MITOCHONDRIAL"/>
    <property type="match status" value="1"/>
</dbReference>
<dbReference type="SUPFAM" id="SSF53328">
    <property type="entry name" value="Formyltransferase"/>
    <property type="match status" value="1"/>
</dbReference>
<comment type="caution">
    <text evidence="3">The sequence shown here is derived from an EMBL/GenBank/DDBJ whole genome shotgun (WGS) entry which is preliminary data.</text>
</comment>
<dbReference type="InterPro" id="IPR040660">
    <property type="entry name" value="N_formyltrans_C"/>
</dbReference>